<dbReference type="EMBL" id="QSID01000019">
    <property type="protein sequence ID" value="RHC60739.1"/>
    <property type="molecule type" value="Genomic_DNA"/>
</dbReference>
<name>A0A414B2D7_9FIRM</name>
<sequence length="75" mass="8577">MKDGNYTYRRPAQVTIKADGKDVENGTFWIRDDAAFTTHTINVKGCKDLRIFITQGNIIKKFDTEYGFADVKLSK</sequence>
<dbReference type="Proteomes" id="UP000284621">
    <property type="component" value="Unassembled WGS sequence"/>
</dbReference>
<evidence type="ECO:0000313" key="2">
    <source>
        <dbReference type="Proteomes" id="UP000284621"/>
    </source>
</evidence>
<evidence type="ECO:0000313" key="1">
    <source>
        <dbReference type="EMBL" id="RHC60739.1"/>
    </source>
</evidence>
<reference evidence="1 2" key="1">
    <citation type="submission" date="2018-08" db="EMBL/GenBank/DDBJ databases">
        <title>A genome reference for cultivated species of the human gut microbiota.</title>
        <authorList>
            <person name="Zou Y."/>
            <person name="Xue W."/>
            <person name="Luo G."/>
        </authorList>
    </citation>
    <scope>NUCLEOTIDE SEQUENCE [LARGE SCALE GENOMIC DNA]</scope>
    <source>
        <strain evidence="1 2">AM34-3LB</strain>
    </source>
</reference>
<dbReference type="RefSeq" id="WP_005351604.1">
    <property type="nucleotide sequence ID" value="NZ_CABJFJ010000019.1"/>
</dbReference>
<keyword evidence="2" id="KW-1185">Reference proteome</keyword>
<accession>A0A414B2D7</accession>
<comment type="caution">
    <text evidence="1">The sequence shown here is derived from an EMBL/GenBank/DDBJ whole genome shotgun (WGS) entry which is preliminary data.</text>
</comment>
<gene>
    <name evidence="1" type="ORF">DW833_13880</name>
</gene>
<organism evidence="1 2">
    <name type="scientific">Anaerobutyricum hallii</name>
    <dbReference type="NCBI Taxonomy" id="39488"/>
    <lineage>
        <taxon>Bacteria</taxon>
        <taxon>Bacillati</taxon>
        <taxon>Bacillota</taxon>
        <taxon>Clostridia</taxon>
        <taxon>Lachnospirales</taxon>
        <taxon>Lachnospiraceae</taxon>
        <taxon>Anaerobutyricum</taxon>
    </lineage>
</organism>
<protein>
    <submittedName>
        <fullName evidence="1">Uncharacterized protein</fullName>
    </submittedName>
</protein>
<dbReference type="GeneID" id="75048892"/>
<dbReference type="AlphaFoldDB" id="A0A414B2D7"/>
<proteinExistence type="predicted"/>